<name>A0A9X3BIM8_9BACT</name>
<dbReference type="Proteomes" id="UP001155483">
    <property type="component" value="Unassembled WGS sequence"/>
</dbReference>
<reference evidence="1" key="2">
    <citation type="submission" date="2023-04" db="EMBL/GenBank/DDBJ databases">
        <title>Paracnuella aquatica gen. nov., sp. nov., a member of the family Chitinophagaceae isolated from a hot spring.</title>
        <authorList>
            <person name="Wang C."/>
        </authorList>
    </citation>
    <scope>NUCLEOTIDE SEQUENCE</scope>
    <source>
        <strain evidence="1">LB-8</strain>
    </source>
</reference>
<gene>
    <name evidence="1" type="ORF">OCK74_21255</name>
</gene>
<keyword evidence="2" id="KW-1185">Reference proteome</keyword>
<dbReference type="Pfam" id="PF11138">
    <property type="entry name" value="DUF2911"/>
    <property type="match status" value="1"/>
</dbReference>
<sequence length="210" mass="23815">MQFFFTIAFLFLLAGCSNESKGGGEKVMINTRKDTHLVKKEAINPYASIDISPMDISYFPEDYPILKMSGKVSALPLARVIYSRPHRQGRKIFGALLKYGEPWRLGANEATEIEFFQPVSIQGKSIRKGRYVVYCIPDTNKWTIVLNTNLFSWGLKPDPKYDVAKFEATAHQAPSNIEYFTMVFQKTATGADLLMAWDDVTARLPIVFKK</sequence>
<dbReference type="AlphaFoldDB" id="A0A9X3BIM8"/>
<dbReference type="EMBL" id="JAOTIF010000022">
    <property type="protein sequence ID" value="MCU7551662.1"/>
    <property type="molecule type" value="Genomic_DNA"/>
</dbReference>
<dbReference type="InterPro" id="IPR021314">
    <property type="entry name" value="DUF2911"/>
</dbReference>
<evidence type="ECO:0000313" key="2">
    <source>
        <dbReference type="Proteomes" id="UP001155483"/>
    </source>
</evidence>
<proteinExistence type="predicted"/>
<reference evidence="1" key="1">
    <citation type="submission" date="2022-09" db="EMBL/GenBank/DDBJ databases">
        <authorList>
            <person name="Yuan C."/>
            <person name="Ke Z."/>
        </authorList>
    </citation>
    <scope>NUCLEOTIDE SEQUENCE</scope>
    <source>
        <strain evidence="1">LB-8</strain>
    </source>
</reference>
<organism evidence="1 2">
    <name type="scientific">Paraflavisolibacter caeni</name>
    <dbReference type="NCBI Taxonomy" id="2982496"/>
    <lineage>
        <taxon>Bacteria</taxon>
        <taxon>Pseudomonadati</taxon>
        <taxon>Bacteroidota</taxon>
        <taxon>Chitinophagia</taxon>
        <taxon>Chitinophagales</taxon>
        <taxon>Chitinophagaceae</taxon>
        <taxon>Paraflavisolibacter</taxon>
    </lineage>
</organism>
<protein>
    <submittedName>
        <fullName evidence="1">DUF2911 domain-containing protein</fullName>
    </submittedName>
</protein>
<comment type="caution">
    <text evidence="1">The sequence shown here is derived from an EMBL/GenBank/DDBJ whole genome shotgun (WGS) entry which is preliminary data.</text>
</comment>
<accession>A0A9X3BIM8</accession>
<evidence type="ECO:0000313" key="1">
    <source>
        <dbReference type="EMBL" id="MCU7551662.1"/>
    </source>
</evidence>
<dbReference type="RefSeq" id="WP_279299099.1">
    <property type="nucleotide sequence ID" value="NZ_JAOTIF010000022.1"/>
</dbReference>